<organism evidence="2 3">
    <name type="scientific">Prosthecobacter fluviatilis</name>
    <dbReference type="NCBI Taxonomy" id="445931"/>
    <lineage>
        <taxon>Bacteria</taxon>
        <taxon>Pseudomonadati</taxon>
        <taxon>Verrucomicrobiota</taxon>
        <taxon>Verrucomicrobiia</taxon>
        <taxon>Verrucomicrobiales</taxon>
        <taxon>Verrucomicrobiaceae</taxon>
        <taxon>Prosthecobacter</taxon>
    </lineage>
</organism>
<dbReference type="Gene3D" id="3.40.1440.10">
    <property type="entry name" value="GIY-YIG endonuclease"/>
    <property type="match status" value="1"/>
</dbReference>
<evidence type="ECO:0000313" key="3">
    <source>
        <dbReference type="Proteomes" id="UP001596052"/>
    </source>
</evidence>
<gene>
    <name evidence="2" type="ORF">ACFQDI_18500</name>
</gene>
<evidence type="ECO:0000313" key="2">
    <source>
        <dbReference type="EMBL" id="MFC5456864.1"/>
    </source>
</evidence>
<dbReference type="CDD" id="cd10447">
    <property type="entry name" value="GIY-YIG_unchar_2"/>
    <property type="match status" value="1"/>
</dbReference>
<dbReference type="InterPro" id="IPR035901">
    <property type="entry name" value="GIY-YIG_endonuc_sf"/>
</dbReference>
<sequence>MGKKLTIYMLDGIPTGAMTVEIGNWSGKAIFSPLSKLKKIVERAEFDGPGVYFLKSASESSDFDDSIYIGEAEVLRARLKSHIANRDFESVICFISKDELLTKAHIKFLESKLISLAKAANTSKLENTNKPSLPRISEASKTVSDSISEGWIRLRTKLSDAGILVVKNDRLSFAEDAVFSSPSAASSVVLGRQSPGPIVWIDSHGRTYKENQEQISDETLD</sequence>
<feature type="domain" description="DUF4357" evidence="1">
    <location>
        <begin position="155"/>
        <end position="207"/>
    </location>
</feature>
<protein>
    <submittedName>
        <fullName evidence="2">GIY-YIG nuclease family protein</fullName>
    </submittedName>
</protein>
<proteinExistence type="predicted"/>
<dbReference type="RefSeq" id="WP_377169552.1">
    <property type="nucleotide sequence ID" value="NZ_JBHSMQ010000007.1"/>
</dbReference>
<dbReference type="Proteomes" id="UP001596052">
    <property type="component" value="Unassembled WGS sequence"/>
</dbReference>
<name>A0ABW0KTX2_9BACT</name>
<keyword evidence="3" id="KW-1185">Reference proteome</keyword>
<dbReference type="EMBL" id="JBHSMQ010000007">
    <property type="protein sequence ID" value="MFC5456864.1"/>
    <property type="molecule type" value="Genomic_DNA"/>
</dbReference>
<dbReference type="InterPro" id="IPR025579">
    <property type="entry name" value="DUF4357"/>
</dbReference>
<evidence type="ECO:0000259" key="1">
    <source>
        <dbReference type="Pfam" id="PF14267"/>
    </source>
</evidence>
<accession>A0ABW0KTX2</accession>
<comment type="caution">
    <text evidence="2">The sequence shown here is derived from an EMBL/GenBank/DDBJ whole genome shotgun (WGS) entry which is preliminary data.</text>
</comment>
<reference evidence="3" key="1">
    <citation type="journal article" date="2019" name="Int. J. Syst. Evol. Microbiol.">
        <title>The Global Catalogue of Microorganisms (GCM) 10K type strain sequencing project: providing services to taxonomists for standard genome sequencing and annotation.</title>
        <authorList>
            <consortium name="The Broad Institute Genomics Platform"/>
            <consortium name="The Broad Institute Genome Sequencing Center for Infectious Disease"/>
            <person name="Wu L."/>
            <person name="Ma J."/>
        </authorList>
    </citation>
    <scope>NUCLEOTIDE SEQUENCE [LARGE SCALE GENOMIC DNA]</scope>
    <source>
        <strain evidence="3">CGMCC 4.1469</strain>
    </source>
</reference>
<dbReference type="Pfam" id="PF14267">
    <property type="entry name" value="DUF4357"/>
    <property type="match status" value="1"/>
</dbReference>